<name>A0A545VDX6_9HYPO</name>
<protein>
    <submittedName>
        <fullName evidence="2">Uncharacterized protein</fullName>
    </submittedName>
</protein>
<accession>A0A545VDX6</accession>
<comment type="caution">
    <text evidence="2">The sequence shown here is derived from an EMBL/GenBank/DDBJ whole genome shotgun (WGS) entry which is preliminary data.</text>
</comment>
<feature type="region of interest" description="Disordered" evidence="1">
    <location>
        <begin position="200"/>
        <end position="228"/>
    </location>
</feature>
<reference evidence="2 3" key="1">
    <citation type="journal article" date="2019" name="Appl. Microbiol. Biotechnol.">
        <title>Genome sequence of Isaria javanica and comparative genome analysis insights into family S53 peptidase evolution in fungal entomopathogens.</title>
        <authorList>
            <person name="Lin R."/>
            <person name="Zhang X."/>
            <person name="Xin B."/>
            <person name="Zou M."/>
            <person name="Gao Y."/>
            <person name="Qin F."/>
            <person name="Hu Q."/>
            <person name="Xie B."/>
            <person name="Cheng X."/>
        </authorList>
    </citation>
    <scope>NUCLEOTIDE SEQUENCE [LARGE SCALE GENOMIC DNA]</scope>
    <source>
        <strain evidence="2 3">IJ1G</strain>
    </source>
</reference>
<keyword evidence="3" id="KW-1185">Reference proteome</keyword>
<evidence type="ECO:0000313" key="3">
    <source>
        <dbReference type="Proteomes" id="UP000315783"/>
    </source>
</evidence>
<evidence type="ECO:0000256" key="1">
    <source>
        <dbReference type="SAM" id="MobiDB-lite"/>
    </source>
</evidence>
<dbReference type="AlphaFoldDB" id="A0A545VDX6"/>
<gene>
    <name evidence="2" type="ORF">IF1G_02135</name>
</gene>
<proteinExistence type="predicted"/>
<dbReference type="Proteomes" id="UP000315783">
    <property type="component" value="Unassembled WGS sequence"/>
</dbReference>
<evidence type="ECO:0000313" key="2">
    <source>
        <dbReference type="EMBL" id="TQV99920.1"/>
    </source>
</evidence>
<feature type="compositionally biased region" description="Acidic residues" evidence="1">
    <location>
        <begin position="219"/>
        <end position="228"/>
    </location>
</feature>
<sequence>MASKLVPDGTNQLPSWAEADFALSLRSFLTQTSSTKQAKEATRKNTSSTKDLSYIPDQSNYHTIFGWGVCLEGNYLLACLPRPPQLLRSPSSRLSRSSRKIKHSSKFGRSYLDVNHPRLANHAGRTCIPPSPLVAHCIRRLTWIRKSLREYFLPSSFFFLTRCPQTLPLSPFLAGPCLTGQYPMETAQMLMRMVSNLDDSADRSRGTNMRGQPGRETKEEEAEEYGYW</sequence>
<dbReference type="EMBL" id="SPUK01000002">
    <property type="protein sequence ID" value="TQV99920.1"/>
    <property type="molecule type" value="Genomic_DNA"/>
</dbReference>
<organism evidence="2 3">
    <name type="scientific">Cordyceps javanica</name>
    <dbReference type="NCBI Taxonomy" id="43265"/>
    <lineage>
        <taxon>Eukaryota</taxon>
        <taxon>Fungi</taxon>
        <taxon>Dikarya</taxon>
        <taxon>Ascomycota</taxon>
        <taxon>Pezizomycotina</taxon>
        <taxon>Sordariomycetes</taxon>
        <taxon>Hypocreomycetidae</taxon>
        <taxon>Hypocreales</taxon>
        <taxon>Cordycipitaceae</taxon>
        <taxon>Cordyceps</taxon>
    </lineage>
</organism>